<sequence length="269" mass="29696">MATPYPQIVLFGDSIVRGAADTWDGFCLQSALQTYCIRRFDVVNRGLGGYNSSQALRVLPTIFEPLSPSTPRLSHLVVLLGANDAALPRQVDNQHVPLDKYEANLKRILTHPNIQVHTPKIILVTPPPLNGFHLGELERLGALDAATSRQARITDQYAEVARRVAKAVPGVALVDMWSAVMDRAVEKTPGWDTSAGVLLGDEKDAKSKEGYLRELLTDGLHLTGESYRIFWDQLRPHIELPPNAAETTEGWVVPDWKVAPCMKDDGSEE</sequence>
<evidence type="ECO:0000313" key="2">
    <source>
        <dbReference type="EMBL" id="KAL1887533.1"/>
    </source>
</evidence>
<dbReference type="PANTHER" id="PTHR14209">
    <property type="entry name" value="ISOAMYL ACETATE-HYDROLYZING ESTERASE 1"/>
    <property type="match status" value="1"/>
</dbReference>
<comment type="caution">
    <text evidence="2">The sequence shown here is derived from an EMBL/GenBank/DDBJ whole genome shotgun (WGS) entry which is preliminary data.</text>
</comment>
<name>A0ABR3YI81_9PEZI</name>
<dbReference type="InterPro" id="IPR013830">
    <property type="entry name" value="SGNH_hydro"/>
</dbReference>
<feature type="domain" description="SGNH hydrolase-type esterase" evidence="1">
    <location>
        <begin position="10"/>
        <end position="228"/>
    </location>
</feature>
<accession>A0ABR3YI81</accession>
<gene>
    <name evidence="2" type="ORF">Sste5346_010144</name>
</gene>
<dbReference type="EMBL" id="JAWCUI010000116">
    <property type="protein sequence ID" value="KAL1887533.1"/>
    <property type="molecule type" value="Genomic_DNA"/>
</dbReference>
<dbReference type="Pfam" id="PF13472">
    <property type="entry name" value="Lipase_GDSL_2"/>
    <property type="match status" value="1"/>
</dbReference>
<dbReference type="InterPro" id="IPR036514">
    <property type="entry name" value="SGNH_hydro_sf"/>
</dbReference>
<dbReference type="Proteomes" id="UP001583186">
    <property type="component" value="Unassembled WGS sequence"/>
</dbReference>
<dbReference type="Gene3D" id="3.40.50.1110">
    <property type="entry name" value="SGNH hydrolase"/>
    <property type="match status" value="1"/>
</dbReference>
<reference evidence="2 3" key="1">
    <citation type="journal article" date="2024" name="IMA Fungus">
        <title>IMA Genome - F19 : A genome assembly and annotation guide to empower mycologists, including annotated draft genome sequences of Ceratocystis pirilliformis, Diaporthe australafricana, Fusarium ophioides, Paecilomyces lecythidis, and Sporothrix stenoceras.</title>
        <authorList>
            <person name="Aylward J."/>
            <person name="Wilson A.M."/>
            <person name="Visagie C.M."/>
            <person name="Spraker J."/>
            <person name="Barnes I."/>
            <person name="Buitendag C."/>
            <person name="Ceriani C."/>
            <person name="Del Mar Angel L."/>
            <person name="du Plessis D."/>
            <person name="Fuchs T."/>
            <person name="Gasser K."/>
            <person name="Kramer D."/>
            <person name="Li W."/>
            <person name="Munsamy K."/>
            <person name="Piso A."/>
            <person name="Price J.L."/>
            <person name="Sonnekus B."/>
            <person name="Thomas C."/>
            <person name="van der Nest A."/>
            <person name="van Dijk A."/>
            <person name="van Heerden A."/>
            <person name="van Vuuren N."/>
            <person name="Yilmaz N."/>
            <person name="Duong T.A."/>
            <person name="van der Merwe N.A."/>
            <person name="Wingfield M.J."/>
            <person name="Wingfield B.D."/>
        </authorList>
    </citation>
    <scope>NUCLEOTIDE SEQUENCE [LARGE SCALE GENOMIC DNA]</scope>
    <source>
        <strain evidence="2 3">CMW 5346</strain>
    </source>
</reference>
<evidence type="ECO:0000259" key="1">
    <source>
        <dbReference type="Pfam" id="PF13472"/>
    </source>
</evidence>
<dbReference type="PANTHER" id="PTHR14209:SF19">
    <property type="entry name" value="ISOAMYL ACETATE-HYDROLYZING ESTERASE 1 HOMOLOG"/>
    <property type="match status" value="1"/>
</dbReference>
<evidence type="ECO:0000313" key="3">
    <source>
        <dbReference type="Proteomes" id="UP001583186"/>
    </source>
</evidence>
<dbReference type="CDD" id="cd01838">
    <property type="entry name" value="Isoamyl_acetate_hydrolase_like"/>
    <property type="match status" value="1"/>
</dbReference>
<dbReference type="SUPFAM" id="SSF52266">
    <property type="entry name" value="SGNH hydrolase"/>
    <property type="match status" value="1"/>
</dbReference>
<protein>
    <recommendedName>
        <fullName evidence="1">SGNH hydrolase-type esterase domain-containing protein</fullName>
    </recommendedName>
</protein>
<dbReference type="InterPro" id="IPR045136">
    <property type="entry name" value="Iah1-like"/>
</dbReference>
<proteinExistence type="predicted"/>
<keyword evidence="3" id="KW-1185">Reference proteome</keyword>
<organism evidence="2 3">
    <name type="scientific">Sporothrix stenoceras</name>
    <dbReference type="NCBI Taxonomy" id="5173"/>
    <lineage>
        <taxon>Eukaryota</taxon>
        <taxon>Fungi</taxon>
        <taxon>Dikarya</taxon>
        <taxon>Ascomycota</taxon>
        <taxon>Pezizomycotina</taxon>
        <taxon>Sordariomycetes</taxon>
        <taxon>Sordariomycetidae</taxon>
        <taxon>Ophiostomatales</taxon>
        <taxon>Ophiostomataceae</taxon>
        <taxon>Sporothrix</taxon>
    </lineage>
</organism>